<evidence type="ECO:0000256" key="1">
    <source>
        <dbReference type="ARBA" id="ARBA00000085"/>
    </source>
</evidence>
<dbReference type="SMART" id="SM00388">
    <property type="entry name" value="HisKA"/>
    <property type="match status" value="1"/>
</dbReference>
<feature type="coiled-coil region" evidence="4">
    <location>
        <begin position="391"/>
        <end position="418"/>
    </location>
</feature>
<dbReference type="STRING" id="1908237.BEN47_06990"/>
<dbReference type="CDD" id="cd00082">
    <property type="entry name" value="HisKA"/>
    <property type="match status" value="1"/>
</dbReference>
<dbReference type="InterPro" id="IPR003661">
    <property type="entry name" value="HisK_dim/P_dom"/>
</dbReference>
<dbReference type="InterPro" id="IPR011990">
    <property type="entry name" value="TPR-like_helical_dom_sf"/>
</dbReference>
<dbReference type="InterPro" id="IPR036097">
    <property type="entry name" value="HisK_dim/P_sf"/>
</dbReference>
<dbReference type="Pfam" id="PF02518">
    <property type="entry name" value="HATPase_c"/>
    <property type="match status" value="1"/>
</dbReference>
<evidence type="ECO:0000256" key="2">
    <source>
        <dbReference type="ARBA" id="ARBA00012438"/>
    </source>
</evidence>
<dbReference type="AlphaFoldDB" id="A0A1G1TEV0"/>
<dbReference type="Gene3D" id="1.10.287.130">
    <property type="match status" value="1"/>
</dbReference>
<dbReference type="SUPFAM" id="SSF48452">
    <property type="entry name" value="TPR-like"/>
    <property type="match status" value="1"/>
</dbReference>
<protein>
    <recommendedName>
        <fullName evidence="2">histidine kinase</fullName>
        <ecNumber evidence="2">2.7.13.3</ecNumber>
    </recommendedName>
</protein>
<keyword evidence="3" id="KW-0597">Phosphoprotein</keyword>
<dbReference type="InterPro" id="IPR019734">
    <property type="entry name" value="TPR_rpt"/>
</dbReference>
<dbReference type="InterPro" id="IPR005467">
    <property type="entry name" value="His_kinase_dom"/>
</dbReference>
<comment type="catalytic activity">
    <reaction evidence="1">
        <text>ATP + protein L-histidine = ADP + protein N-phospho-L-histidine.</text>
        <dbReference type="EC" id="2.7.13.3"/>
    </reaction>
</comment>
<feature type="domain" description="Histidine kinase" evidence="6">
    <location>
        <begin position="427"/>
        <end position="677"/>
    </location>
</feature>
<keyword evidence="8" id="KW-1185">Reference proteome</keyword>
<dbReference type="PANTHER" id="PTHR43065:SF42">
    <property type="entry name" value="TWO-COMPONENT SENSOR PPRA"/>
    <property type="match status" value="1"/>
</dbReference>
<dbReference type="GO" id="GO:0000155">
    <property type="term" value="F:phosphorelay sensor kinase activity"/>
    <property type="evidence" value="ECO:0007669"/>
    <property type="project" value="InterPro"/>
</dbReference>
<evidence type="ECO:0000313" key="8">
    <source>
        <dbReference type="Proteomes" id="UP000176294"/>
    </source>
</evidence>
<dbReference type="Gene3D" id="1.25.40.10">
    <property type="entry name" value="Tetratricopeptide repeat domain"/>
    <property type="match status" value="1"/>
</dbReference>
<evidence type="ECO:0000313" key="7">
    <source>
        <dbReference type="EMBL" id="OGX89385.1"/>
    </source>
</evidence>
<keyword evidence="5" id="KW-0472">Membrane</keyword>
<gene>
    <name evidence="7" type="ORF">BEN47_06990</name>
</gene>
<dbReference type="OrthoDB" id="9806995at2"/>
<dbReference type="PRINTS" id="PR00344">
    <property type="entry name" value="BCTRLSENSOR"/>
</dbReference>
<dbReference type="Gene3D" id="3.30.565.10">
    <property type="entry name" value="Histidine kinase-like ATPase, C-terminal domain"/>
    <property type="match status" value="1"/>
</dbReference>
<dbReference type="InterPro" id="IPR003594">
    <property type="entry name" value="HATPase_dom"/>
</dbReference>
<dbReference type="SUPFAM" id="SSF55874">
    <property type="entry name" value="ATPase domain of HSP90 chaperone/DNA topoisomerase II/histidine kinase"/>
    <property type="match status" value="1"/>
</dbReference>
<feature type="transmembrane region" description="Helical" evidence="5">
    <location>
        <begin position="354"/>
        <end position="371"/>
    </location>
</feature>
<dbReference type="Pfam" id="PF13424">
    <property type="entry name" value="TPR_12"/>
    <property type="match status" value="1"/>
</dbReference>
<keyword evidence="4" id="KW-0175">Coiled coil</keyword>
<dbReference type="SMART" id="SM00028">
    <property type="entry name" value="TPR"/>
    <property type="match status" value="4"/>
</dbReference>
<sequence length="695" mass="76248">MTTICAFFLWWVVPAYGALALPPGRTGSLRLELETAPADTARVVLLAQLAYELTQTDPLATINYGKQALQLAQELRFRRGEGWALVRLGSGFREAGNYPAALQIGLQALRVAEAERDSRLLGRALNALGYLYWEQGNSRPALAYFFRAKAVAEKSQNIKLLTRVMGNIGNVYQQLHQLDSARYYLQRGYVLDVQEHDLTSEVGDAAMLGNVHAALGHPRMAQAYYRRSIRRARGGHITFALCRAYLGQARLYERLGGAHADSALYVAKLALAAGQQGRYPKGILEASQFLAAAHAARRDSATAFRYLTLASATRESLFGRAKMAQVEALGLGERLREDELADQQRLAQARRRQLALVAALLAAVPLLLLLWRNNRLKQQANRQLHTWNTQIAAQRDALRTALADLKTAQEQLLRHEKMAFLGELTAGIAHELQNPLNFVTNFAGVSSELTAELRTEVARPDLDRLALEALAADVQLNQEKIRQHAQRASAIVKTMLEHSRSGPAPRLPTNLNALVEESLMLAYQNTCGTDHAFQATLRTNLDPDLGPVPVVAQDLERVLLNLCANALYAVHQRQQKELRTAGPGAAGYEPTVVVSTRRSASGQGVEICVRDNGTGIPKKVQSKVFQPFFTTKPPGEGTGLGLSLSYGIITQTHGGTLTLASEEGRFTEFVIYLPSTAARAEVALFQSMPSGRVTH</sequence>
<dbReference type="Proteomes" id="UP000176294">
    <property type="component" value="Unassembled WGS sequence"/>
</dbReference>
<evidence type="ECO:0000256" key="3">
    <source>
        <dbReference type="ARBA" id="ARBA00022553"/>
    </source>
</evidence>
<dbReference type="SMART" id="SM00387">
    <property type="entry name" value="HATPase_c"/>
    <property type="match status" value="1"/>
</dbReference>
<dbReference type="InterPro" id="IPR004358">
    <property type="entry name" value="Sig_transdc_His_kin-like_C"/>
</dbReference>
<organism evidence="7 8">
    <name type="scientific">Hymenobacter lapidarius</name>
    <dbReference type="NCBI Taxonomy" id="1908237"/>
    <lineage>
        <taxon>Bacteria</taxon>
        <taxon>Pseudomonadati</taxon>
        <taxon>Bacteroidota</taxon>
        <taxon>Cytophagia</taxon>
        <taxon>Cytophagales</taxon>
        <taxon>Hymenobacteraceae</taxon>
        <taxon>Hymenobacter</taxon>
    </lineage>
</organism>
<dbReference type="EMBL" id="MDZB01000022">
    <property type="protein sequence ID" value="OGX89385.1"/>
    <property type="molecule type" value="Genomic_DNA"/>
</dbReference>
<proteinExistence type="predicted"/>
<name>A0A1G1TEV0_9BACT</name>
<reference evidence="7 8" key="1">
    <citation type="submission" date="2016-08" db="EMBL/GenBank/DDBJ databases">
        <title>Hymenobacter coccineus sp. nov., Hymenobacter lapidarius sp. nov. and Hymenobacter glacialis sp. nov., isolated from Antarctic soil.</title>
        <authorList>
            <person name="Sedlacek I."/>
            <person name="Kralova S."/>
            <person name="Kyrova K."/>
            <person name="Maslanova I."/>
            <person name="Stankova E."/>
            <person name="Vrbovska V."/>
            <person name="Nemec M."/>
            <person name="Bartak M."/>
            <person name="Svec P."/>
            <person name="Busse H.-J."/>
            <person name="Pantucek R."/>
        </authorList>
    </citation>
    <scope>NUCLEOTIDE SEQUENCE [LARGE SCALE GENOMIC DNA]</scope>
    <source>
        <strain evidence="7 8">CCM 8643</strain>
    </source>
</reference>
<dbReference type="SUPFAM" id="SSF47384">
    <property type="entry name" value="Homodimeric domain of signal transducing histidine kinase"/>
    <property type="match status" value="1"/>
</dbReference>
<evidence type="ECO:0000256" key="4">
    <source>
        <dbReference type="SAM" id="Coils"/>
    </source>
</evidence>
<dbReference type="RefSeq" id="WP_070724291.1">
    <property type="nucleotide sequence ID" value="NZ_MDZB01000022.1"/>
</dbReference>
<dbReference type="EC" id="2.7.13.3" evidence="2"/>
<dbReference type="PANTHER" id="PTHR43065">
    <property type="entry name" value="SENSOR HISTIDINE KINASE"/>
    <property type="match status" value="1"/>
</dbReference>
<keyword evidence="5" id="KW-1133">Transmembrane helix</keyword>
<keyword evidence="5" id="KW-0812">Transmembrane</keyword>
<comment type="caution">
    <text evidence="7">The sequence shown here is derived from an EMBL/GenBank/DDBJ whole genome shotgun (WGS) entry which is preliminary data.</text>
</comment>
<evidence type="ECO:0000256" key="5">
    <source>
        <dbReference type="SAM" id="Phobius"/>
    </source>
</evidence>
<dbReference type="PROSITE" id="PS50109">
    <property type="entry name" value="HIS_KIN"/>
    <property type="match status" value="1"/>
</dbReference>
<accession>A0A1G1TEV0</accession>
<dbReference type="InterPro" id="IPR036890">
    <property type="entry name" value="HATPase_C_sf"/>
</dbReference>
<evidence type="ECO:0000259" key="6">
    <source>
        <dbReference type="PROSITE" id="PS50109"/>
    </source>
</evidence>